<evidence type="ECO:0000313" key="2">
    <source>
        <dbReference type="Proteomes" id="UP000482960"/>
    </source>
</evidence>
<dbReference type="InterPro" id="IPR050155">
    <property type="entry name" value="HAD-like_hydrolase_sf"/>
</dbReference>
<sequence length="241" mass="26038">MAIHPAERRLVLWDIDHTLIETRGMGTQLYREAFETVTGRSIEHVVEPTGRTELAIFSETLERHGITSSTDLEKQYSAELVRQYETHGQQLRSHGRRLPGAAAALAAAAELPALVSTVLTGNLRGVAVVKLRSFGLDGHVDFEAGAYGDDDPERARLVPIAQERAGTRYGTTFTRSNTIIVGDTANDVRAAHAGGGTIVAVATGRDTEEQLRSAGAEVVLPDLTDTDRLMAVLTGRLGRRS</sequence>
<dbReference type="EMBL" id="BLPG01000001">
    <property type="protein sequence ID" value="GFJ92204.1"/>
    <property type="molecule type" value="Genomic_DNA"/>
</dbReference>
<name>A0A6V8L7F5_9ACTN</name>
<evidence type="ECO:0000313" key="1">
    <source>
        <dbReference type="EMBL" id="GFJ92204.1"/>
    </source>
</evidence>
<dbReference type="PANTHER" id="PTHR43434">
    <property type="entry name" value="PHOSPHOGLYCOLATE PHOSPHATASE"/>
    <property type="match status" value="1"/>
</dbReference>
<dbReference type="Pfam" id="PF12710">
    <property type="entry name" value="HAD"/>
    <property type="match status" value="1"/>
</dbReference>
<dbReference type="SUPFAM" id="SSF56784">
    <property type="entry name" value="HAD-like"/>
    <property type="match status" value="1"/>
</dbReference>
<comment type="caution">
    <text evidence="1">The sequence shown here is derived from an EMBL/GenBank/DDBJ whole genome shotgun (WGS) entry which is preliminary data.</text>
</comment>
<keyword evidence="2" id="KW-1185">Reference proteome</keyword>
<reference evidence="1 2" key="1">
    <citation type="submission" date="2020-03" db="EMBL/GenBank/DDBJ databases">
        <title>Whole genome shotgun sequence of Phytohabitans rumicis NBRC 108638.</title>
        <authorList>
            <person name="Komaki H."/>
            <person name="Tamura T."/>
        </authorList>
    </citation>
    <scope>NUCLEOTIDE SEQUENCE [LARGE SCALE GENOMIC DNA]</scope>
    <source>
        <strain evidence="1 2">NBRC 108638</strain>
    </source>
</reference>
<dbReference type="InterPro" id="IPR036412">
    <property type="entry name" value="HAD-like_sf"/>
</dbReference>
<accession>A0A6V8L7F5</accession>
<organism evidence="1 2">
    <name type="scientific">Phytohabitans rumicis</name>
    <dbReference type="NCBI Taxonomy" id="1076125"/>
    <lineage>
        <taxon>Bacteria</taxon>
        <taxon>Bacillati</taxon>
        <taxon>Actinomycetota</taxon>
        <taxon>Actinomycetes</taxon>
        <taxon>Micromonosporales</taxon>
        <taxon>Micromonosporaceae</taxon>
    </lineage>
</organism>
<gene>
    <name evidence="1" type="ORF">Prum_058460</name>
</gene>
<protein>
    <submittedName>
        <fullName evidence="1">Haloacid dehalogenase</fullName>
    </submittedName>
</protein>
<dbReference type="InterPro" id="IPR023198">
    <property type="entry name" value="PGP-like_dom2"/>
</dbReference>
<dbReference type="AlphaFoldDB" id="A0A6V8L7F5"/>
<dbReference type="Gene3D" id="3.40.50.1000">
    <property type="entry name" value="HAD superfamily/HAD-like"/>
    <property type="match status" value="1"/>
</dbReference>
<proteinExistence type="predicted"/>
<reference evidence="1 2" key="2">
    <citation type="submission" date="2020-03" db="EMBL/GenBank/DDBJ databases">
        <authorList>
            <person name="Ichikawa N."/>
            <person name="Kimura A."/>
            <person name="Kitahashi Y."/>
            <person name="Uohara A."/>
        </authorList>
    </citation>
    <scope>NUCLEOTIDE SEQUENCE [LARGE SCALE GENOMIC DNA]</scope>
    <source>
        <strain evidence="1 2">NBRC 108638</strain>
    </source>
</reference>
<dbReference type="GO" id="GO:0006281">
    <property type="term" value="P:DNA repair"/>
    <property type="evidence" value="ECO:0007669"/>
    <property type="project" value="TreeGrafter"/>
</dbReference>
<dbReference type="Proteomes" id="UP000482960">
    <property type="component" value="Unassembled WGS sequence"/>
</dbReference>
<dbReference type="Gene3D" id="1.10.150.240">
    <property type="entry name" value="Putative phosphatase, domain 2"/>
    <property type="match status" value="1"/>
</dbReference>
<dbReference type="SFLD" id="SFLDG01129">
    <property type="entry name" value="C1.5:_HAD__Beta-PGM__Phosphata"/>
    <property type="match status" value="1"/>
</dbReference>
<dbReference type="GO" id="GO:0008967">
    <property type="term" value="F:phosphoglycolate phosphatase activity"/>
    <property type="evidence" value="ECO:0007669"/>
    <property type="project" value="TreeGrafter"/>
</dbReference>
<dbReference type="InterPro" id="IPR023214">
    <property type="entry name" value="HAD_sf"/>
</dbReference>
<dbReference type="SFLD" id="SFLDS00003">
    <property type="entry name" value="Haloacid_Dehalogenase"/>
    <property type="match status" value="1"/>
</dbReference>
<dbReference type="RefSeq" id="WP_173079146.1">
    <property type="nucleotide sequence ID" value="NZ_BAABJB010000078.1"/>
</dbReference>
<dbReference type="PANTHER" id="PTHR43434:SF1">
    <property type="entry name" value="PHOSPHOGLYCOLATE PHOSPHATASE"/>
    <property type="match status" value="1"/>
</dbReference>